<dbReference type="PANTHER" id="PTHR12329">
    <property type="entry name" value="BCL2-ASSOCIATED ATHANOGENE"/>
    <property type="match status" value="1"/>
</dbReference>
<accession>A0AAW1WRZ3</accession>
<dbReference type="InterPro" id="IPR029071">
    <property type="entry name" value="Ubiquitin-like_domsf"/>
</dbReference>
<dbReference type="InterPro" id="IPR000626">
    <property type="entry name" value="Ubiquitin-like_dom"/>
</dbReference>
<dbReference type="GO" id="GO:0050821">
    <property type="term" value="P:protein stabilization"/>
    <property type="evidence" value="ECO:0007669"/>
    <property type="project" value="TreeGrafter"/>
</dbReference>
<sequence length="295" mass="33117">MEPMKSMFAPAAKGSVDGRGFPNLADLDIRPCGMLVQKRNGETNPTSVSIHTIKVRVKYGSSYHEICISSHASFGELKKLLAAPTKLHHEDQKLIFKNKERDSKEYLDVARVKDGSKIVLVEDIVSREKRCLELLRIANAQKSLKSLAEINLEVEKLAAQVTDLEATASTVGKAVEKEVENLTELLMMKLIKLDGIVADGDLKLQRRVLVRRVQKYIEILDMFKYQSSKSSSNGAKIQLQKQDNPTGNISKDSKPVQKQQAPMKMGKSVRTITKMQQQQKHPESVVVTTKWETFD</sequence>
<evidence type="ECO:0000313" key="5">
    <source>
        <dbReference type="EMBL" id="KAK9927331.1"/>
    </source>
</evidence>
<dbReference type="Gene3D" id="1.20.58.120">
    <property type="entry name" value="BAG domain"/>
    <property type="match status" value="1"/>
</dbReference>
<proteinExistence type="predicted"/>
<dbReference type="Gene3D" id="3.10.20.90">
    <property type="entry name" value="Phosphatidylinositol 3-kinase Catalytic Subunit, Chain A, domain 1"/>
    <property type="match status" value="1"/>
</dbReference>
<organism evidence="5 6">
    <name type="scientific">Rubus argutus</name>
    <name type="common">Southern blackberry</name>
    <dbReference type="NCBI Taxonomy" id="59490"/>
    <lineage>
        <taxon>Eukaryota</taxon>
        <taxon>Viridiplantae</taxon>
        <taxon>Streptophyta</taxon>
        <taxon>Embryophyta</taxon>
        <taxon>Tracheophyta</taxon>
        <taxon>Spermatophyta</taxon>
        <taxon>Magnoliopsida</taxon>
        <taxon>eudicotyledons</taxon>
        <taxon>Gunneridae</taxon>
        <taxon>Pentapetalae</taxon>
        <taxon>rosids</taxon>
        <taxon>fabids</taxon>
        <taxon>Rosales</taxon>
        <taxon>Rosaceae</taxon>
        <taxon>Rosoideae</taxon>
        <taxon>Rosoideae incertae sedis</taxon>
        <taxon>Rubus</taxon>
    </lineage>
</organism>
<dbReference type="GO" id="GO:0051087">
    <property type="term" value="F:protein-folding chaperone binding"/>
    <property type="evidence" value="ECO:0007669"/>
    <property type="project" value="InterPro"/>
</dbReference>
<protein>
    <recommendedName>
        <fullName evidence="7">BAG family molecular chaperone regulator 1</fullName>
    </recommendedName>
</protein>
<reference evidence="5 6" key="1">
    <citation type="journal article" date="2023" name="G3 (Bethesda)">
        <title>A chromosome-length genome assembly and annotation of blackberry (Rubus argutus, cv. 'Hillquist').</title>
        <authorList>
            <person name="Bruna T."/>
            <person name="Aryal R."/>
            <person name="Dudchenko O."/>
            <person name="Sargent D.J."/>
            <person name="Mead D."/>
            <person name="Buti M."/>
            <person name="Cavallini A."/>
            <person name="Hytonen T."/>
            <person name="Andres J."/>
            <person name="Pham M."/>
            <person name="Weisz D."/>
            <person name="Mascagni F."/>
            <person name="Usai G."/>
            <person name="Natali L."/>
            <person name="Bassil N."/>
            <person name="Fernandez G.E."/>
            <person name="Lomsadze A."/>
            <person name="Armour M."/>
            <person name="Olukolu B."/>
            <person name="Poorten T."/>
            <person name="Britton C."/>
            <person name="Davik J."/>
            <person name="Ashrafi H."/>
            <person name="Aiden E.L."/>
            <person name="Borodovsky M."/>
            <person name="Worthington M."/>
        </authorList>
    </citation>
    <scope>NUCLEOTIDE SEQUENCE [LARGE SCALE GENOMIC DNA]</scope>
    <source>
        <strain evidence="5">PI 553951</strain>
    </source>
</reference>
<dbReference type="InterPro" id="IPR039773">
    <property type="entry name" value="BAG_chaperone_regulator"/>
</dbReference>
<dbReference type="GO" id="GO:0005737">
    <property type="term" value="C:cytoplasm"/>
    <property type="evidence" value="ECO:0007669"/>
    <property type="project" value="TreeGrafter"/>
</dbReference>
<dbReference type="GO" id="GO:0000774">
    <property type="term" value="F:adenyl-nucleotide exchange factor activity"/>
    <property type="evidence" value="ECO:0007669"/>
    <property type="project" value="TreeGrafter"/>
</dbReference>
<dbReference type="InterPro" id="IPR036533">
    <property type="entry name" value="BAG_dom_sf"/>
</dbReference>
<dbReference type="PROSITE" id="PS51035">
    <property type="entry name" value="BAG"/>
    <property type="match status" value="1"/>
</dbReference>
<comment type="caution">
    <text evidence="5">The sequence shown here is derived from an EMBL/GenBank/DDBJ whole genome shotgun (WGS) entry which is preliminary data.</text>
</comment>
<feature type="region of interest" description="Disordered" evidence="2">
    <location>
        <begin position="233"/>
        <end position="284"/>
    </location>
</feature>
<dbReference type="InterPro" id="IPR003103">
    <property type="entry name" value="BAG_domain"/>
</dbReference>
<dbReference type="EMBL" id="JBEDUW010000005">
    <property type="protein sequence ID" value="KAK9927331.1"/>
    <property type="molecule type" value="Genomic_DNA"/>
</dbReference>
<dbReference type="Pfam" id="PF02179">
    <property type="entry name" value="BAG"/>
    <property type="match status" value="1"/>
</dbReference>
<feature type="domain" description="BAG" evidence="4">
    <location>
        <begin position="146"/>
        <end position="224"/>
    </location>
</feature>
<gene>
    <name evidence="5" type="ORF">M0R45_024519</name>
</gene>
<evidence type="ECO:0000259" key="3">
    <source>
        <dbReference type="PROSITE" id="PS50053"/>
    </source>
</evidence>
<feature type="compositionally biased region" description="Polar residues" evidence="2">
    <location>
        <begin position="233"/>
        <end position="260"/>
    </location>
</feature>
<feature type="compositionally biased region" description="Polar residues" evidence="2">
    <location>
        <begin position="270"/>
        <end position="279"/>
    </location>
</feature>
<evidence type="ECO:0000259" key="4">
    <source>
        <dbReference type="PROSITE" id="PS51035"/>
    </source>
</evidence>
<evidence type="ECO:0008006" key="7">
    <source>
        <dbReference type="Google" id="ProtNLM"/>
    </source>
</evidence>
<dbReference type="Proteomes" id="UP001457282">
    <property type="component" value="Unassembled WGS sequence"/>
</dbReference>
<dbReference type="SUPFAM" id="SSF63491">
    <property type="entry name" value="BAG domain"/>
    <property type="match status" value="1"/>
</dbReference>
<dbReference type="PROSITE" id="PS50053">
    <property type="entry name" value="UBIQUITIN_2"/>
    <property type="match status" value="1"/>
</dbReference>
<dbReference type="PANTHER" id="PTHR12329:SF36">
    <property type="entry name" value="UBIQUITIN-LIKE DOMAIN-CONTAINING PROTEIN"/>
    <property type="match status" value="1"/>
</dbReference>
<dbReference type="SUPFAM" id="SSF54236">
    <property type="entry name" value="Ubiquitin-like"/>
    <property type="match status" value="1"/>
</dbReference>
<feature type="domain" description="Ubiquitin-like" evidence="3">
    <location>
        <begin position="51"/>
        <end position="121"/>
    </location>
</feature>
<keyword evidence="1" id="KW-0143">Chaperone</keyword>
<evidence type="ECO:0000313" key="6">
    <source>
        <dbReference type="Proteomes" id="UP001457282"/>
    </source>
</evidence>
<keyword evidence="6" id="KW-1185">Reference proteome</keyword>
<name>A0AAW1WRZ3_RUBAR</name>
<dbReference type="SMART" id="SM00264">
    <property type="entry name" value="BAG"/>
    <property type="match status" value="1"/>
</dbReference>
<evidence type="ECO:0000256" key="1">
    <source>
        <dbReference type="ARBA" id="ARBA00023186"/>
    </source>
</evidence>
<dbReference type="AlphaFoldDB" id="A0AAW1WRZ3"/>
<evidence type="ECO:0000256" key="2">
    <source>
        <dbReference type="SAM" id="MobiDB-lite"/>
    </source>
</evidence>